<name>A0AAD9DAQ7_9STRA</name>
<dbReference type="Proteomes" id="UP001224775">
    <property type="component" value="Unassembled WGS sequence"/>
</dbReference>
<dbReference type="AlphaFoldDB" id="A0AAD9DAQ7"/>
<reference evidence="1" key="1">
    <citation type="submission" date="2023-06" db="EMBL/GenBank/DDBJ databases">
        <title>Survivors Of The Sea: Transcriptome response of Skeletonema marinoi to long-term dormancy.</title>
        <authorList>
            <person name="Pinder M.I.M."/>
            <person name="Kourtchenko O."/>
            <person name="Robertson E.K."/>
            <person name="Larsson T."/>
            <person name="Maumus F."/>
            <person name="Osuna-Cruz C.M."/>
            <person name="Vancaester E."/>
            <person name="Stenow R."/>
            <person name="Vandepoele K."/>
            <person name="Ploug H."/>
            <person name="Bruchert V."/>
            <person name="Godhe A."/>
            <person name="Topel M."/>
        </authorList>
    </citation>
    <scope>NUCLEOTIDE SEQUENCE</scope>
    <source>
        <strain evidence="1">R05AC</strain>
    </source>
</reference>
<proteinExistence type="predicted"/>
<accession>A0AAD9DAQ7</accession>
<dbReference type="EMBL" id="JATAAI010000019">
    <property type="protein sequence ID" value="KAK1738915.1"/>
    <property type="molecule type" value="Genomic_DNA"/>
</dbReference>
<protein>
    <submittedName>
        <fullName evidence="1">Uncharacterized protein</fullName>
    </submittedName>
</protein>
<keyword evidence="2" id="KW-1185">Reference proteome</keyword>
<comment type="caution">
    <text evidence="1">The sequence shown here is derived from an EMBL/GenBank/DDBJ whole genome shotgun (WGS) entry which is preliminary data.</text>
</comment>
<sequence>MILSKPIPIPQCNRKADHHRDDDVTAHEAQMYEAATWRMYDLICRSRLIRAAHFMDQPQPQAYLVGRPSQHHVVLTQDNDLLLHCLGRNLMMRIKIERILYWNHYPCLAVRQ</sequence>
<evidence type="ECO:0000313" key="2">
    <source>
        <dbReference type="Proteomes" id="UP001224775"/>
    </source>
</evidence>
<organism evidence="1 2">
    <name type="scientific">Skeletonema marinoi</name>
    <dbReference type="NCBI Taxonomy" id="267567"/>
    <lineage>
        <taxon>Eukaryota</taxon>
        <taxon>Sar</taxon>
        <taxon>Stramenopiles</taxon>
        <taxon>Ochrophyta</taxon>
        <taxon>Bacillariophyta</taxon>
        <taxon>Coscinodiscophyceae</taxon>
        <taxon>Thalassiosirophycidae</taxon>
        <taxon>Thalassiosirales</taxon>
        <taxon>Skeletonemataceae</taxon>
        <taxon>Skeletonema</taxon>
        <taxon>Skeletonema marinoi-dohrnii complex</taxon>
    </lineage>
</organism>
<gene>
    <name evidence="1" type="ORF">QTG54_010231</name>
</gene>
<evidence type="ECO:0000313" key="1">
    <source>
        <dbReference type="EMBL" id="KAK1738915.1"/>
    </source>
</evidence>